<accession>A0A3B0FTC9</accession>
<reference evidence="1 2" key="1">
    <citation type="submission" date="2018-10" db="EMBL/GenBank/DDBJ databases">
        <title>Genome-guide identification and characterization of bacteria that degrade polycyclic aromatic hydrocarbons and resist hexavalent chromium simultaneously.</title>
        <authorList>
            <person name="Feng H."/>
        </authorList>
    </citation>
    <scope>NUCLEOTIDE SEQUENCE [LARGE SCALE GENOMIC DNA]</scope>
    <source>
        <strain evidence="1 2">J015</strain>
    </source>
</reference>
<reference evidence="2" key="2">
    <citation type="submission" date="2018-10" db="EMBL/GenBank/DDBJ databases">
        <authorList>
            <person name="Wang Y."/>
            <person name="Wang J."/>
            <person name="Yang X."/>
            <person name="Wang Z."/>
            <person name="Huang Y."/>
        </authorList>
    </citation>
    <scope>NUCLEOTIDE SEQUENCE [LARGE SCALE GENOMIC DNA]</scope>
    <source>
        <strain evidence="2">J015</strain>
    </source>
</reference>
<evidence type="ECO:0000313" key="1">
    <source>
        <dbReference type="EMBL" id="RKO26093.1"/>
    </source>
</evidence>
<sequence length="201" mass="21166">MTGTYLGNCTCQLICPCPVDGMPTGPNGECRNLNVFHIEKGNLDDTDLSGVNFAFVGWFPRNLSAGGWMVGAVVDQSASAAQVSALETILRGQAGGPFGDLAGLYGEWVGLDRAAVTFTDGDRPSGSVSDKAHITFEPLPGPDGGVTTVKNAMYGFAPEFRIGKGPGHVQLFEQEYDGVYGETSDFMFASEMAEGAPKGRI</sequence>
<proteinExistence type="predicted"/>
<dbReference type="Pfam" id="PF07040">
    <property type="entry name" value="DUF1326"/>
    <property type="match status" value="1"/>
</dbReference>
<name>A0A3B0FTC9_PSEPS</name>
<protein>
    <submittedName>
        <fullName evidence="1">DUF1326 domain-containing protein</fullName>
    </submittedName>
</protein>
<gene>
    <name evidence="1" type="ORF">D7Z96_04915</name>
</gene>
<dbReference type="InterPro" id="IPR009758">
    <property type="entry name" value="DUF1326"/>
</dbReference>
<dbReference type="AlphaFoldDB" id="A0A3B0FTC9"/>
<dbReference type="EMBL" id="RBNH01000003">
    <property type="protein sequence ID" value="RKO26093.1"/>
    <property type="molecule type" value="Genomic_DNA"/>
</dbReference>
<comment type="caution">
    <text evidence="1">The sequence shown here is derived from an EMBL/GenBank/DDBJ whole genome shotgun (WGS) entry which is preliminary data.</text>
</comment>
<organism evidence="1 2">
    <name type="scientific">Pseudarthrobacter phenanthrenivorans</name>
    <name type="common">Arthrobacter phenanthrenivorans</name>
    <dbReference type="NCBI Taxonomy" id="361575"/>
    <lineage>
        <taxon>Bacteria</taxon>
        <taxon>Bacillati</taxon>
        <taxon>Actinomycetota</taxon>
        <taxon>Actinomycetes</taxon>
        <taxon>Micrococcales</taxon>
        <taxon>Micrococcaceae</taxon>
        <taxon>Pseudarthrobacter</taxon>
    </lineage>
</organism>
<dbReference type="Proteomes" id="UP000273159">
    <property type="component" value="Unassembled WGS sequence"/>
</dbReference>
<evidence type="ECO:0000313" key="2">
    <source>
        <dbReference type="Proteomes" id="UP000273159"/>
    </source>
</evidence>